<organism evidence="2 3">
    <name type="scientific">Geodia barretti</name>
    <name type="common">Barrett's horny sponge</name>
    <dbReference type="NCBI Taxonomy" id="519541"/>
    <lineage>
        <taxon>Eukaryota</taxon>
        <taxon>Metazoa</taxon>
        <taxon>Porifera</taxon>
        <taxon>Demospongiae</taxon>
        <taxon>Heteroscleromorpha</taxon>
        <taxon>Tetractinellida</taxon>
        <taxon>Astrophorina</taxon>
        <taxon>Geodiidae</taxon>
        <taxon>Geodia</taxon>
    </lineage>
</organism>
<feature type="compositionally biased region" description="Acidic residues" evidence="1">
    <location>
        <begin position="15"/>
        <end position="37"/>
    </location>
</feature>
<reference evidence="2" key="1">
    <citation type="submission" date="2023-03" db="EMBL/GenBank/DDBJ databases">
        <authorList>
            <person name="Steffen K."/>
            <person name="Cardenas P."/>
        </authorList>
    </citation>
    <scope>NUCLEOTIDE SEQUENCE</scope>
</reference>
<dbReference type="AlphaFoldDB" id="A0AA35XBD8"/>
<feature type="region of interest" description="Disordered" evidence="1">
    <location>
        <begin position="1"/>
        <end position="102"/>
    </location>
</feature>
<comment type="caution">
    <text evidence="2">The sequence shown here is derived from an EMBL/GenBank/DDBJ whole genome shotgun (WGS) entry which is preliminary data.</text>
</comment>
<proteinExistence type="predicted"/>
<evidence type="ECO:0000313" key="3">
    <source>
        <dbReference type="Proteomes" id="UP001174909"/>
    </source>
</evidence>
<accession>A0AA35XBD8</accession>
<protein>
    <submittedName>
        <fullName evidence="2">Uncharacterized protein</fullName>
    </submittedName>
</protein>
<gene>
    <name evidence="2" type="ORF">GBAR_LOCUS25576</name>
</gene>
<keyword evidence="3" id="KW-1185">Reference proteome</keyword>
<dbReference type="EMBL" id="CASHTH010003549">
    <property type="protein sequence ID" value="CAI8046271.1"/>
    <property type="molecule type" value="Genomic_DNA"/>
</dbReference>
<feature type="compositionally biased region" description="Basic and acidic residues" evidence="1">
    <location>
        <begin position="149"/>
        <end position="171"/>
    </location>
</feature>
<evidence type="ECO:0000256" key="1">
    <source>
        <dbReference type="SAM" id="MobiDB-lite"/>
    </source>
</evidence>
<evidence type="ECO:0000313" key="2">
    <source>
        <dbReference type="EMBL" id="CAI8046271.1"/>
    </source>
</evidence>
<dbReference type="Proteomes" id="UP001174909">
    <property type="component" value="Unassembled WGS sequence"/>
</dbReference>
<name>A0AA35XBD8_GEOBA</name>
<sequence length="171" mass="18197">MADKVTTAEARKGEEEEGGREEGEGEDGACSDQELEDLLNFSLGEFGKHLPATATDAPESQSTHPPPSDSGCGSGRSQGESEEKSGSSEAPPTATMQEFEDVFSEEFVAQAQAKLDKAMQILSKEDPELWQQLKGFSDAASASLGCTEGEERGREAESGRDGGEEGGRREY</sequence>
<feature type="region of interest" description="Disordered" evidence="1">
    <location>
        <begin position="141"/>
        <end position="171"/>
    </location>
</feature>